<evidence type="ECO:0000313" key="2">
    <source>
        <dbReference type="EMBL" id="PZQ86166.1"/>
    </source>
</evidence>
<evidence type="ECO:0000259" key="1">
    <source>
        <dbReference type="Pfam" id="PF04313"/>
    </source>
</evidence>
<dbReference type="GO" id="GO:0009307">
    <property type="term" value="P:DNA restriction-modification system"/>
    <property type="evidence" value="ECO:0007669"/>
    <property type="project" value="UniProtKB-KW"/>
</dbReference>
<dbReference type="Pfam" id="PF04313">
    <property type="entry name" value="HSDR_N"/>
    <property type="match status" value="1"/>
</dbReference>
<name>A0A2W5R909_ACIJO</name>
<organism evidence="2 3">
    <name type="scientific">Acinetobacter johnsonii</name>
    <dbReference type="NCBI Taxonomy" id="40214"/>
    <lineage>
        <taxon>Bacteria</taxon>
        <taxon>Pseudomonadati</taxon>
        <taxon>Pseudomonadota</taxon>
        <taxon>Gammaproteobacteria</taxon>
        <taxon>Moraxellales</taxon>
        <taxon>Moraxellaceae</taxon>
        <taxon>Acinetobacter</taxon>
    </lineage>
</organism>
<protein>
    <submittedName>
        <fullName evidence="2">Type I restriction endonuclease subunit R</fullName>
    </submittedName>
</protein>
<comment type="caution">
    <text evidence="2">The sequence shown here is derived from an EMBL/GenBank/DDBJ whole genome shotgun (WGS) entry which is preliminary data.</text>
</comment>
<keyword evidence="2" id="KW-0255">Endonuclease</keyword>
<evidence type="ECO:0000313" key="3">
    <source>
        <dbReference type="Proteomes" id="UP000249282"/>
    </source>
</evidence>
<feature type="domain" description="Restriction endonuclease type I HsdR N-terminal" evidence="1">
    <location>
        <begin position="61"/>
        <end position="124"/>
    </location>
</feature>
<reference evidence="2 3" key="1">
    <citation type="submission" date="2017-11" db="EMBL/GenBank/DDBJ databases">
        <title>Infants hospitalized years apart are colonized by the same room-sourced microbial strains.</title>
        <authorList>
            <person name="Brooks B."/>
            <person name="Olm M.R."/>
            <person name="Firek B.A."/>
            <person name="Baker R."/>
            <person name="Thomas B.C."/>
            <person name="Morowitz M.J."/>
            <person name="Banfield J.F."/>
        </authorList>
    </citation>
    <scope>NUCLEOTIDE SEQUENCE [LARGE SCALE GENOMIC DNA]</scope>
    <source>
        <strain evidence="2">S2_003_000_R3_20</strain>
    </source>
</reference>
<dbReference type="Proteomes" id="UP000249282">
    <property type="component" value="Unassembled WGS sequence"/>
</dbReference>
<dbReference type="InterPro" id="IPR007409">
    <property type="entry name" value="Restrct_endonuc_type1_HsdR_N"/>
</dbReference>
<dbReference type="Gene3D" id="3.90.1570.30">
    <property type="match status" value="1"/>
</dbReference>
<sequence length="394" mass="45231">MENFINRLRSHIEHVKKVGGHCTTEETTKQALILPLLDILGFSPYDPTKVLAEFAADFPGVKSTERVDYALYCNGQPVMFIEAKPYVANLTNHAPQLSRYFNSSLGVTIGAITNGKEWRFFTDLINPNVMDDKPFLTVDFTKNKAEDLTQLAEFKHDNFHVEKLRFFAEENQYIQQFKTVIKRSINEVDIDFVRYVAQQASIPRQLNTKFLESIQPFVKQAVEQSISDTVVKGLSSPTIITAQPVEQKVEETIEIVSESSTLADIVNSENERIVTTVDEQELSRIVTELFPEVELVAKDTESYFSVLFQNKNNRWLFRYDVNRKRPTIQFAVAIDDYRKKELERAGLEVQNNGQVFLDKPEHIYRAVGILKDCLDYCSNDDNFKRASKEVVPHV</sequence>
<keyword evidence="2" id="KW-0378">Hydrolase</keyword>
<proteinExistence type="predicted"/>
<dbReference type="GO" id="GO:0003677">
    <property type="term" value="F:DNA binding"/>
    <property type="evidence" value="ECO:0007669"/>
    <property type="project" value="UniProtKB-KW"/>
</dbReference>
<gene>
    <name evidence="2" type="ORF">DI542_14985</name>
</gene>
<dbReference type="EMBL" id="QFQJ01000103">
    <property type="protein sequence ID" value="PZQ86166.1"/>
    <property type="molecule type" value="Genomic_DNA"/>
</dbReference>
<keyword evidence="2" id="KW-0540">Nuclease</keyword>
<dbReference type="AlphaFoldDB" id="A0A2W5R909"/>
<dbReference type="GO" id="GO:0005524">
    <property type="term" value="F:ATP binding"/>
    <property type="evidence" value="ECO:0007669"/>
    <property type="project" value="UniProtKB-KW"/>
</dbReference>
<accession>A0A2W5R909</accession>
<dbReference type="GO" id="GO:0009035">
    <property type="term" value="F:type I site-specific deoxyribonuclease activity"/>
    <property type="evidence" value="ECO:0007669"/>
    <property type="project" value="UniProtKB-EC"/>
</dbReference>